<evidence type="ECO:0000256" key="1">
    <source>
        <dbReference type="SAM" id="Phobius"/>
    </source>
</evidence>
<name>A0ABN8XU03_RANTA</name>
<dbReference type="Proteomes" id="UP001176941">
    <property type="component" value="Chromosome 1"/>
</dbReference>
<accession>A0ABN8XU03</accession>
<reference evidence="2" key="1">
    <citation type="submission" date="2023-04" db="EMBL/GenBank/DDBJ databases">
        <authorList>
            <consortium name="ELIXIR-Norway"/>
        </authorList>
    </citation>
    <scope>NUCLEOTIDE SEQUENCE [LARGE SCALE GENOMIC DNA]</scope>
</reference>
<keyword evidence="1" id="KW-1133">Transmembrane helix</keyword>
<gene>
    <name evidence="2" type="ORF">MRATA1EN1_LOCUS56</name>
</gene>
<organism evidence="2 3">
    <name type="scientific">Rangifer tarandus platyrhynchus</name>
    <name type="common">Svalbard reindeer</name>
    <dbReference type="NCBI Taxonomy" id="3082113"/>
    <lineage>
        <taxon>Eukaryota</taxon>
        <taxon>Metazoa</taxon>
        <taxon>Chordata</taxon>
        <taxon>Craniata</taxon>
        <taxon>Vertebrata</taxon>
        <taxon>Euteleostomi</taxon>
        <taxon>Mammalia</taxon>
        <taxon>Eutheria</taxon>
        <taxon>Laurasiatheria</taxon>
        <taxon>Artiodactyla</taxon>
        <taxon>Ruminantia</taxon>
        <taxon>Pecora</taxon>
        <taxon>Cervidae</taxon>
        <taxon>Odocoileinae</taxon>
        <taxon>Rangifer</taxon>
    </lineage>
</organism>
<proteinExistence type="predicted"/>
<dbReference type="EMBL" id="OX459937">
    <property type="protein sequence ID" value="CAI9151094.1"/>
    <property type="molecule type" value="Genomic_DNA"/>
</dbReference>
<keyword evidence="3" id="KW-1185">Reference proteome</keyword>
<sequence length="111" mass="13024">MKENKGFNDSFSCDYPLLTLLYRQHLPSSCMLPSVQTQNQTSGFSFVWRVREGWQCHAFLSSSFAQILFAFNAVLAYLVYFQPMQNCIRLKNFSNKMIHFVTDRIGLYIIY</sequence>
<keyword evidence="1" id="KW-0812">Transmembrane</keyword>
<protein>
    <submittedName>
        <fullName evidence="2">Uncharacterized protein</fullName>
    </submittedName>
</protein>
<feature type="transmembrane region" description="Helical" evidence="1">
    <location>
        <begin position="58"/>
        <end position="81"/>
    </location>
</feature>
<evidence type="ECO:0000313" key="3">
    <source>
        <dbReference type="Proteomes" id="UP001176941"/>
    </source>
</evidence>
<evidence type="ECO:0000313" key="2">
    <source>
        <dbReference type="EMBL" id="CAI9151094.1"/>
    </source>
</evidence>
<keyword evidence="1" id="KW-0472">Membrane</keyword>